<evidence type="ECO:0000313" key="3">
    <source>
        <dbReference type="Proteomes" id="UP000199103"/>
    </source>
</evidence>
<evidence type="ECO:0008006" key="4">
    <source>
        <dbReference type="Google" id="ProtNLM"/>
    </source>
</evidence>
<proteinExistence type="predicted"/>
<name>A0A1H1YIF7_9ACTN</name>
<protein>
    <recommendedName>
        <fullName evidence="4">DUF2961 domain-containing protein</fullName>
    </recommendedName>
</protein>
<dbReference type="RefSeq" id="WP_091527731.1">
    <property type="nucleotide sequence ID" value="NZ_LT629772.1"/>
</dbReference>
<dbReference type="OrthoDB" id="2518538at2"/>
<dbReference type="InterPro" id="IPR021345">
    <property type="entry name" value="DUF2961"/>
</dbReference>
<reference evidence="2 3" key="1">
    <citation type="submission" date="2016-10" db="EMBL/GenBank/DDBJ databases">
        <authorList>
            <person name="de Groot N.N."/>
        </authorList>
    </citation>
    <scope>NUCLEOTIDE SEQUENCE [LARGE SCALE GENOMIC DNA]</scope>
    <source>
        <strain evidence="2 3">DSM 21800</strain>
    </source>
</reference>
<accession>A0A1H1YIF7</accession>
<evidence type="ECO:0000256" key="1">
    <source>
        <dbReference type="SAM" id="MobiDB-lite"/>
    </source>
</evidence>
<keyword evidence="3" id="KW-1185">Reference proteome</keyword>
<dbReference type="Pfam" id="PF11175">
    <property type="entry name" value="DUF2961"/>
    <property type="match status" value="1"/>
</dbReference>
<dbReference type="AlphaFoldDB" id="A0A1H1YIF7"/>
<gene>
    <name evidence="2" type="ORF">SAMN04489812_4596</name>
</gene>
<dbReference type="Proteomes" id="UP000199103">
    <property type="component" value="Chromosome I"/>
</dbReference>
<feature type="region of interest" description="Disordered" evidence="1">
    <location>
        <begin position="15"/>
        <end position="36"/>
    </location>
</feature>
<organism evidence="2 3">
    <name type="scientific">Microlunatus soli</name>
    <dbReference type="NCBI Taxonomy" id="630515"/>
    <lineage>
        <taxon>Bacteria</taxon>
        <taxon>Bacillati</taxon>
        <taxon>Actinomycetota</taxon>
        <taxon>Actinomycetes</taxon>
        <taxon>Propionibacteriales</taxon>
        <taxon>Propionibacteriaceae</taxon>
        <taxon>Microlunatus</taxon>
    </lineage>
</organism>
<dbReference type="STRING" id="630515.SAMN04489812_4596"/>
<sequence>MLDLWNDPGLAGGVRSRSINAENPDGAPGSAATAASALGPGRKGSACLPLAAGQTLTLARIDGPGVIRHIWITVPDRTSAGPFVLRDLILKMYWDDEEHPSVEVPLGDFFCNGFGTRALVTSIPIVVAPTGGMNCYFTMPFRSSARIELVSEHAGDVAAVFYQIDYTVGDEIGGRAPYFHAQWRRSDADTEAGEDHVIVDGITGSGRYLGSYIALASLQRFWWGEGEVKFFIDGDDEHPTLCSTGLEDYAGGAWAFQDELRNDPEPTVINFSAPYCGYPFTSSADRTKASPFATATAPMHGLYRWHLPDPIYFAESLRVTLQQIGAWDHGLFERVDDISSTAYWYQTEPHQVFPDLPGRTQRTPR</sequence>
<evidence type="ECO:0000313" key="2">
    <source>
        <dbReference type="EMBL" id="SDT21164.1"/>
    </source>
</evidence>
<dbReference type="EMBL" id="LT629772">
    <property type="protein sequence ID" value="SDT21164.1"/>
    <property type="molecule type" value="Genomic_DNA"/>
</dbReference>
<dbReference type="Gene3D" id="2.60.120.1390">
    <property type="match status" value="1"/>
</dbReference>
<feature type="compositionally biased region" description="Low complexity" evidence="1">
    <location>
        <begin position="26"/>
        <end position="36"/>
    </location>
</feature>